<keyword evidence="2 7" id="KW-0813">Transport</keyword>
<evidence type="ECO:0000256" key="1">
    <source>
        <dbReference type="ARBA" id="ARBA00004651"/>
    </source>
</evidence>
<sequence>MRYVGFVLKRLAFAAVTAAVASFLVYAAMYFSPTSSLSLLLGGRNVSPEQIARVRQQYHLDEGLLGQYWHWLSSSLRGDFGTSFLYRDSVSSLLGNHLTTTAFLVVYAGILILTIGVSTGALAALRSGWLDGVLRFCYSAGIAIPAFVAATVLISTFAVQFPIFPAYGSGSDFGSRLYSLTLPAIALALSNVAYIGKVTRASINQTKSLDFVWAASARGIRRRTVTMRHTIRNGLLPVVTVGGLSIAGLIAGTVVVETAFGLDGIGSLLVQAISQNDFALAQAIVLILIVVFILLSTVIDIIYGLLDPRITEGLVAS</sequence>
<evidence type="ECO:0000313" key="9">
    <source>
        <dbReference type="EMBL" id="ORA33319.1"/>
    </source>
</evidence>
<evidence type="ECO:0000256" key="6">
    <source>
        <dbReference type="ARBA" id="ARBA00023136"/>
    </source>
</evidence>
<evidence type="ECO:0000313" key="10">
    <source>
        <dbReference type="Proteomes" id="UP000192448"/>
    </source>
</evidence>
<dbReference type="PANTHER" id="PTHR43163">
    <property type="entry name" value="DIPEPTIDE TRANSPORT SYSTEM PERMEASE PROTEIN DPPB-RELATED"/>
    <property type="match status" value="1"/>
</dbReference>
<evidence type="ECO:0000256" key="7">
    <source>
        <dbReference type="RuleBase" id="RU363032"/>
    </source>
</evidence>
<dbReference type="InterPro" id="IPR035906">
    <property type="entry name" value="MetI-like_sf"/>
</dbReference>
<evidence type="ECO:0000256" key="5">
    <source>
        <dbReference type="ARBA" id="ARBA00022989"/>
    </source>
</evidence>
<dbReference type="PANTHER" id="PTHR43163:SF6">
    <property type="entry name" value="DIPEPTIDE TRANSPORT SYSTEM PERMEASE PROTEIN DPPB-RELATED"/>
    <property type="match status" value="1"/>
</dbReference>
<dbReference type="Pfam" id="PF19300">
    <property type="entry name" value="BPD_transp_1_N"/>
    <property type="match status" value="1"/>
</dbReference>
<evidence type="ECO:0000256" key="4">
    <source>
        <dbReference type="ARBA" id="ARBA00022692"/>
    </source>
</evidence>
<feature type="transmembrane region" description="Helical" evidence="7">
    <location>
        <begin position="235"/>
        <end position="260"/>
    </location>
</feature>
<evidence type="ECO:0000256" key="3">
    <source>
        <dbReference type="ARBA" id="ARBA00022475"/>
    </source>
</evidence>
<dbReference type="InterPro" id="IPR000515">
    <property type="entry name" value="MetI-like"/>
</dbReference>
<feature type="transmembrane region" description="Helical" evidence="7">
    <location>
        <begin position="136"/>
        <end position="157"/>
    </location>
</feature>
<name>A0A1X0ATI9_9MYCO</name>
<feature type="transmembrane region" description="Helical" evidence="7">
    <location>
        <begin position="280"/>
        <end position="306"/>
    </location>
</feature>
<keyword evidence="4 7" id="KW-0812">Transmembrane</keyword>
<reference evidence="9 10" key="1">
    <citation type="submission" date="2017-02" db="EMBL/GenBank/DDBJ databases">
        <title>The new phylogeny of genus Mycobacterium.</title>
        <authorList>
            <person name="Tortoli E."/>
            <person name="Trovato A."/>
            <person name="Cirillo D.M."/>
        </authorList>
    </citation>
    <scope>NUCLEOTIDE SEQUENCE [LARGE SCALE GENOMIC DNA]</scope>
    <source>
        <strain evidence="9 10">RW6</strain>
    </source>
</reference>
<dbReference type="GO" id="GO:0005886">
    <property type="term" value="C:plasma membrane"/>
    <property type="evidence" value="ECO:0007669"/>
    <property type="project" value="UniProtKB-SubCell"/>
</dbReference>
<proteinExistence type="inferred from homology"/>
<dbReference type="Pfam" id="PF00528">
    <property type="entry name" value="BPD_transp_1"/>
    <property type="match status" value="1"/>
</dbReference>
<accession>A0A1X0ATI9</accession>
<protein>
    <submittedName>
        <fullName evidence="9">ABC transporter permease</fullName>
    </submittedName>
</protein>
<keyword evidence="6 7" id="KW-0472">Membrane</keyword>
<dbReference type="InterPro" id="IPR045621">
    <property type="entry name" value="BPD_transp_1_N"/>
</dbReference>
<feature type="transmembrane region" description="Helical" evidence="7">
    <location>
        <begin position="12"/>
        <end position="31"/>
    </location>
</feature>
<evidence type="ECO:0000259" key="8">
    <source>
        <dbReference type="PROSITE" id="PS50928"/>
    </source>
</evidence>
<keyword evidence="10" id="KW-1185">Reference proteome</keyword>
<feature type="domain" description="ABC transmembrane type-1" evidence="8">
    <location>
        <begin position="98"/>
        <end position="299"/>
    </location>
</feature>
<gene>
    <name evidence="9" type="ORF">BST13_20015</name>
</gene>
<dbReference type="CDD" id="cd06261">
    <property type="entry name" value="TM_PBP2"/>
    <property type="match status" value="1"/>
</dbReference>
<comment type="similarity">
    <text evidence="7">Belongs to the binding-protein-dependent transport system permease family.</text>
</comment>
<dbReference type="SUPFAM" id="SSF161098">
    <property type="entry name" value="MetI-like"/>
    <property type="match status" value="1"/>
</dbReference>
<comment type="caution">
    <text evidence="9">The sequence shown here is derived from an EMBL/GenBank/DDBJ whole genome shotgun (WGS) entry which is preliminary data.</text>
</comment>
<dbReference type="STRING" id="1927124.BST13_20015"/>
<dbReference type="Gene3D" id="1.10.3720.10">
    <property type="entry name" value="MetI-like"/>
    <property type="match status" value="1"/>
</dbReference>
<evidence type="ECO:0000256" key="2">
    <source>
        <dbReference type="ARBA" id="ARBA00022448"/>
    </source>
</evidence>
<comment type="subcellular location">
    <subcellularLocation>
        <location evidence="1 7">Cell membrane</location>
        <topology evidence="1 7">Multi-pass membrane protein</topology>
    </subcellularLocation>
</comment>
<dbReference type="OrthoDB" id="147639at2"/>
<keyword evidence="5 7" id="KW-1133">Transmembrane helix</keyword>
<dbReference type="EMBL" id="MVHF01000021">
    <property type="protein sequence ID" value="ORA33319.1"/>
    <property type="molecule type" value="Genomic_DNA"/>
</dbReference>
<feature type="transmembrane region" description="Helical" evidence="7">
    <location>
        <begin position="177"/>
        <end position="196"/>
    </location>
</feature>
<keyword evidence="3" id="KW-1003">Cell membrane</keyword>
<dbReference type="AlphaFoldDB" id="A0A1X0ATI9"/>
<organism evidence="9 10">
    <name type="scientific">Mycobacterium aquaticum</name>
    <dbReference type="NCBI Taxonomy" id="1927124"/>
    <lineage>
        <taxon>Bacteria</taxon>
        <taxon>Bacillati</taxon>
        <taxon>Actinomycetota</taxon>
        <taxon>Actinomycetes</taxon>
        <taxon>Mycobacteriales</taxon>
        <taxon>Mycobacteriaceae</taxon>
        <taxon>Mycobacterium</taxon>
    </lineage>
</organism>
<feature type="transmembrane region" description="Helical" evidence="7">
    <location>
        <begin position="102"/>
        <end position="124"/>
    </location>
</feature>
<dbReference type="Proteomes" id="UP000192448">
    <property type="component" value="Unassembled WGS sequence"/>
</dbReference>
<dbReference type="PROSITE" id="PS50928">
    <property type="entry name" value="ABC_TM1"/>
    <property type="match status" value="1"/>
</dbReference>
<dbReference type="GO" id="GO:0055085">
    <property type="term" value="P:transmembrane transport"/>
    <property type="evidence" value="ECO:0007669"/>
    <property type="project" value="InterPro"/>
</dbReference>